<organism evidence="17 18">
    <name type="scientific">Plutella xylostella</name>
    <name type="common">Diamondback moth</name>
    <name type="synonym">Plutella maculipennis</name>
    <dbReference type="NCBI Taxonomy" id="51655"/>
    <lineage>
        <taxon>Eukaryota</taxon>
        <taxon>Metazoa</taxon>
        <taxon>Ecdysozoa</taxon>
        <taxon>Arthropoda</taxon>
        <taxon>Hexapoda</taxon>
        <taxon>Insecta</taxon>
        <taxon>Pterygota</taxon>
        <taxon>Neoptera</taxon>
        <taxon>Endopterygota</taxon>
        <taxon>Lepidoptera</taxon>
        <taxon>Glossata</taxon>
        <taxon>Ditrysia</taxon>
        <taxon>Yponomeutoidea</taxon>
        <taxon>Plutellidae</taxon>
        <taxon>Plutella</taxon>
    </lineage>
</organism>
<dbReference type="PRINTS" id="PR00463">
    <property type="entry name" value="EP450I"/>
</dbReference>
<comment type="caution">
    <text evidence="17">The sequence shown here is derived from an EMBL/GenBank/DDBJ whole genome shotgun (WGS) entry which is preliminary data.</text>
</comment>
<feature type="binding site" description="axial binding residue" evidence="14">
    <location>
        <position position="531"/>
    </location>
    <ligand>
        <name>heme</name>
        <dbReference type="ChEBI" id="CHEBI:30413"/>
    </ligand>
    <ligandPart>
        <name>Fe</name>
        <dbReference type="ChEBI" id="CHEBI:18248"/>
    </ligandPart>
</feature>
<evidence type="ECO:0000256" key="3">
    <source>
        <dbReference type="ARBA" id="ARBA00004174"/>
    </source>
</evidence>
<keyword evidence="8" id="KW-0256">Endoplasmic reticulum</keyword>
<comment type="function">
    <text evidence="2">May be involved in the metabolism of insect hormones and in the breakdown of synthetic insecticides.</text>
</comment>
<comment type="subcellular location">
    <subcellularLocation>
        <location evidence="4">Endoplasmic reticulum membrane</location>
        <topology evidence="4">Peripheral membrane protein</topology>
    </subcellularLocation>
    <subcellularLocation>
        <location evidence="3">Microsome membrane</location>
        <topology evidence="3">Peripheral membrane protein</topology>
    </subcellularLocation>
</comment>
<dbReference type="PANTHER" id="PTHR24291:SF189">
    <property type="entry name" value="CYTOCHROME P450 4C3-RELATED"/>
    <property type="match status" value="1"/>
</dbReference>
<dbReference type="InterPro" id="IPR002401">
    <property type="entry name" value="Cyt_P450_E_grp-I"/>
</dbReference>
<accession>A0A8S4G028</accession>
<dbReference type="PRINTS" id="PR00385">
    <property type="entry name" value="P450"/>
</dbReference>
<evidence type="ECO:0000256" key="5">
    <source>
        <dbReference type="ARBA" id="ARBA00010617"/>
    </source>
</evidence>
<dbReference type="GO" id="GO:0005506">
    <property type="term" value="F:iron ion binding"/>
    <property type="evidence" value="ECO:0007669"/>
    <property type="project" value="InterPro"/>
</dbReference>
<dbReference type="PANTHER" id="PTHR24291">
    <property type="entry name" value="CYTOCHROME P450 FAMILY 4"/>
    <property type="match status" value="1"/>
</dbReference>
<dbReference type="Pfam" id="PF00067">
    <property type="entry name" value="p450"/>
    <property type="match status" value="1"/>
</dbReference>
<evidence type="ECO:0000256" key="7">
    <source>
        <dbReference type="ARBA" id="ARBA00022723"/>
    </source>
</evidence>
<keyword evidence="7 14" id="KW-0479">Metal-binding</keyword>
<evidence type="ECO:0000256" key="2">
    <source>
        <dbReference type="ARBA" id="ARBA00003690"/>
    </source>
</evidence>
<name>A0A8S4G028_PLUXY</name>
<keyword evidence="12 15" id="KW-0503">Monooxygenase</keyword>
<dbReference type="GO" id="GO:0004497">
    <property type="term" value="F:monooxygenase activity"/>
    <property type="evidence" value="ECO:0007669"/>
    <property type="project" value="UniProtKB-KW"/>
</dbReference>
<dbReference type="GO" id="GO:0020037">
    <property type="term" value="F:heme binding"/>
    <property type="evidence" value="ECO:0007669"/>
    <property type="project" value="InterPro"/>
</dbReference>
<dbReference type="Proteomes" id="UP000653454">
    <property type="component" value="Unassembled WGS sequence"/>
</dbReference>
<sequence>MMEGRTIEYRPDGGGLDYHNSPLMAEIPIENYSHIHRSIEHLRSIGVPTSDHYRHLANNLTDLRRYEHHEEIEVKPSVLRLNEFKSGLHEIRVDQEEVQRQMTPQEENGKGYSAPSTPLSENGGQQHEEKLNLFRFHLQQLNIQLFEFVKNASEETDKLGGLSIVWLGPTPIFVLMDPEITLAFVNACVKKSYVYSFASAWIGEGLLCAMPATWRKHRKILNPSFNLQVLHNFLDIFNKQAGRLVDKLDAIVGREETLVDSMLLDIGLDTICETAVGISNDENTIMKPEIYKDAVKKMIDYVLTRFLSVWMHVEWLYNMTSLRKKTDDVCKILNQSSRNILNELAHSDNFSNENAGFLGKPHKTIMEFLLKHKEESALTDKEIKDEVDTMVIAGYETSATQLMYAIILIGSHPEVQERVYNEIKDVLIDMNRDVTKDDLPKLVYLEAVLKESLRLYPVVPVIVRETEKTMKLSKYTIPAGSTVAISLYGMNRSQVWGPDRNVFNPDRWLTPSMLPVHPASFAPFSLGKRGCIGKPYAMMTMKTTLVHVIRRFQLSANQEALRVQMDLLLKPASGHGVTFTMRD</sequence>
<evidence type="ECO:0000256" key="8">
    <source>
        <dbReference type="ARBA" id="ARBA00022824"/>
    </source>
</evidence>
<evidence type="ECO:0000256" key="16">
    <source>
        <dbReference type="SAM" id="MobiDB-lite"/>
    </source>
</evidence>
<dbReference type="SUPFAM" id="SSF48264">
    <property type="entry name" value="Cytochrome P450"/>
    <property type="match status" value="1"/>
</dbReference>
<evidence type="ECO:0000256" key="13">
    <source>
        <dbReference type="ARBA" id="ARBA00023136"/>
    </source>
</evidence>
<evidence type="ECO:0000256" key="9">
    <source>
        <dbReference type="ARBA" id="ARBA00022848"/>
    </source>
</evidence>
<evidence type="ECO:0000256" key="15">
    <source>
        <dbReference type="RuleBase" id="RU000461"/>
    </source>
</evidence>
<feature type="region of interest" description="Disordered" evidence="16">
    <location>
        <begin position="94"/>
        <end position="124"/>
    </location>
</feature>
<evidence type="ECO:0000313" key="18">
    <source>
        <dbReference type="Proteomes" id="UP000653454"/>
    </source>
</evidence>
<dbReference type="InterPro" id="IPR036396">
    <property type="entry name" value="Cyt_P450_sf"/>
</dbReference>
<dbReference type="InterPro" id="IPR050196">
    <property type="entry name" value="Cytochrome_P450_Monoox"/>
</dbReference>
<dbReference type="GO" id="GO:0016705">
    <property type="term" value="F:oxidoreductase activity, acting on paired donors, with incorporation or reduction of molecular oxygen"/>
    <property type="evidence" value="ECO:0007669"/>
    <property type="project" value="InterPro"/>
</dbReference>
<dbReference type="InterPro" id="IPR001128">
    <property type="entry name" value="Cyt_P450"/>
</dbReference>
<dbReference type="EMBL" id="CAJHNJ030000067">
    <property type="protein sequence ID" value="CAG9133789.1"/>
    <property type="molecule type" value="Genomic_DNA"/>
</dbReference>
<reference evidence="17" key="1">
    <citation type="submission" date="2020-11" db="EMBL/GenBank/DDBJ databases">
        <authorList>
            <person name="Whiteford S."/>
        </authorList>
    </citation>
    <scope>NUCLEOTIDE SEQUENCE</scope>
</reference>
<keyword evidence="13" id="KW-0472">Membrane</keyword>
<dbReference type="AlphaFoldDB" id="A0A8S4G028"/>
<keyword evidence="18" id="KW-1185">Reference proteome</keyword>
<evidence type="ECO:0000256" key="11">
    <source>
        <dbReference type="ARBA" id="ARBA00023004"/>
    </source>
</evidence>
<evidence type="ECO:0000256" key="4">
    <source>
        <dbReference type="ARBA" id="ARBA00004406"/>
    </source>
</evidence>
<comment type="cofactor">
    <cofactor evidence="1 14">
        <name>heme</name>
        <dbReference type="ChEBI" id="CHEBI:30413"/>
    </cofactor>
</comment>
<keyword evidence="11 14" id="KW-0408">Iron</keyword>
<keyword evidence="6 14" id="KW-0349">Heme</keyword>
<feature type="compositionally biased region" description="Polar residues" evidence="16">
    <location>
        <begin position="114"/>
        <end position="124"/>
    </location>
</feature>
<keyword evidence="9" id="KW-0492">Microsome</keyword>
<gene>
    <name evidence="17" type="ORF">PLXY2_LOCUS12024</name>
</gene>
<dbReference type="GO" id="GO:0005789">
    <property type="term" value="C:endoplasmic reticulum membrane"/>
    <property type="evidence" value="ECO:0007669"/>
    <property type="project" value="UniProtKB-SubCell"/>
</dbReference>
<evidence type="ECO:0000256" key="10">
    <source>
        <dbReference type="ARBA" id="ARBA00023002"/>
    </source>
</evidence>
<evidence type="ECO:0000256" key="6">
    <source>
        <dbReference type="ARBA" id="ARBA00022617"/>
    </source>
</evidence>
<comment type="similarity">
    <text evidence="5 15">Belongs to the cytochrome P450 family.</text>
</comment>
<dbReference type="InterPro" id="IPR017972">
    <property type="entry name" value="Cyt_P450_CS"/>
</dbReference>
<dbReference type="PROSITE" id="PS00086">
    <property type="entry name" value="CYTOCHROME_P450"/>
    <property type="match status" value="1"/>
</dbReference>
<evidence type="ECO:0000256" key="12">
    <source>
        <dbReference type="ARBA" id="ARBA00023033"/>
    </source>
</evidence>
<protein>
    <submittedName>
        <fullName evidence="17">(diamondback moth) hypothetical protein</fullName>
    </submittedName>
</protein>
<evidence type="ECO:0000256" key="1">
    <source>
        <dbReference type="ARBA" id="ARBA00001971"/>
    </source>
</evidence>
<evidence type="ECO:0000256" key="14">
    <source>
        <dbReference type="PIRSR" id="PIRSR602401-1"/>
    </source>
</evidence>
<keyword evidence="10 15" id="KW-0560">Oxidoreductase</keyword>
<dbReference type="Gene3D" id="1.10.630.10">
    <property type="entry name" value="Cytochrome P450"/>
    <property type="match status" value="1"/>
</dbReference>
<proteinExistence type="inferred from homology"/>
<evidence type="ECO:0000313" key="17">
    <source>
        <dbReference type="EMBL" id="CAG9133789.1"/>
    </source>
</evidence>